<keyword evidence="3" id="KW-0223">Dioxygenase</keyword>
<feature type="domain" description="TauD/TfdA-like" evidence="6">
    <location>
        <begin position="28"/>
        <end position="282"/>
    </location>
</feature>
<dbReference type="PANTHER" id="PTHR30468">
    <property type="entry name" value="ALPHA-KETOGLUTARATE-DEPENDENT SULFONATE DIOXYGENASE"/>
    <property type="match status" value="1"/>
</dbReference>
<dbReference type="GO" id="GO:0006790">
    <property type="term" value="P:sulfur compound metabolic process"/>
    <property type="evidence" value="ECO:0007669"/>
    <property type="project" value="TreeGrafter"/>
</dbReference>
<dbReference type="EMBL" id="CP019343">
    <property type="protein sequence ID" value="ARN73225.1"/>
    <property type="molecule type" value="Genomic_DNA"/>
</dbReference>
<evidence type="ECO:0000313" key="8">
    <source>
        <dbReference type="Proteomes" id="UP000193450"/>
    </source>
</evidence>
<evidence type="ECO:0000256" key="2">
    <source>
        <dbReference type="ARBA" id="ARBA00022723"/>
    </source>
</evidence>
<dbReference type="InterPro" id="IPR042098">
    <property type="entry name" value="TauD-like_sf"/>
</dbReference>
<proteinExistence type="inferred from homology"/>
<evidence type="ECO:0000256" key="4">
    <source>
        <dbReference type="ARBA" id="ARBA00023002"/>
    </source>
</evidence>
<evidence type="ECO:0000256" key="5">
    <source>
        <dbReference type="ARBA" id="ARBA00023004"/>
    </source>
</evidence>
<dbReference type="STRING" id="716816.BST96_03350"/>
<dbReference type="GO" id="GO:0000908">
    <property type="term" value="F:taurine dioxygenase activity"/>
    <property type="evidence" value="ECO:0007669"/>
    <property type="project" value="TreeGrafter"/>
</dbReference>
<dbReference type="OrthoDB" id="581608at2"/>
<evidence type="ECO:0000256" key="1">
    <source>
        <dbReference type="ARBA" id="ARBA00005896"/>
    </source>
</evidence>
<reference evidence="7 8" key="1">
    <citation type="submission" date="2016-11" db="EMBL/GenBank/DDBJ databases">
        <title>Trade-off between light-utilization and light-protection in marine flavobacteria.</title>
        <authorList>
            <person name="Kumagai Y."/>
        </authorList>
    </citation>
    <scope>NUCLEOTIDE SEQUENCE [LARGE SCALE GENOMIC DNA]</scope>
    <source>
        <strain evidence="7 8">NBRC 107125</strain>
    </source>
</reference>
<sequence length="416" mass="46496">MSYQFFSEREEVQYQHFSIVPASGALGGIVSGIDLNTQLTDAAFKEIYSAFLDFKVLFFYDQAMTPEQHITFARRFGLPQGPGAVPQLEQYPQIKEQIMDEYSSIGSDVNYHADDSFRDYPSKMSILRGLKMPQGGGNTIWVDMEKAFDTLSEPMKKFLEGLSCVHNLDKTFGRGILEGAGAQAWEDMMKRNPPATHPLVITHPETGRKSIYASQLTGVRIPELSEKESDTLLAMLFEHAYQPEFQCRFSWQDNSIAMWDNRCLQHRGINDFSPAYREMNRIAIIDTIRPSTNPSAQTPLQFDANAPYINVDELYDSANKPEMSYTDGSYNNTEDKLTVVAGSSDDHADVDPAFLAKLNAKKAEFSFTPGAAAQLKKIPAMFRGAALRSVFKAAGQKGISEINMALLNEVNAKRKG</sequence>
<dbReference type="AlphaFoldDB" id="A0A1X9NBD3"/>
<dbReference type="InterPro" id="IPR003819">
    <property type="entry name" value="TauD/TfdA-like"/>
</dbReference>
<evidence type="ECO:0000313" key="7">
    <source>
        <dbReference type="EMBL" id="ARN73225.1"/>
    </source>
</evidence>
<evidence type="ECO:0000259" key="6">
    <source>
        <dbReference type="Pfam" id="PF02668"/>
    </source>
</evidence>
<dbReference type="Proteomes" id="UP000193450">
    <property type="component" value="Chromosome"/>
</dbReference>
<keyword evidence="2" id="KW-0479">Metal-binding</keyword>
<dbReference type="InterPro" id="IPR051323">
    <property type="entry name" value="AtsK-like"/>
</dbReference>
<dbReference type="Pfam" id="PF02668">
    <property type="entry name" value="TauD"/>
    <property type="match status" value="1"/>
</dbReference>
<keyword evidence="5" id="KW-0408">Iron</keyword>
<protein>
    <recommendedName>
        <fullName evidence="6">TauD/TfdA-like domain-containing protein</fullName>
    </recommendedName>
</protein>
<keyword evidence="4" id="KW-0560">Oxidoreductase</keyword>
<dbReference type="GO" id="GO:0046872">
    <property type="term" value="F:metal ion binding"/>
    <property type="evidence" value="ECO:0007669"/>
    <property type="project" value="UniProtKB-KW"/>
</dbReference>
<dbReference type="Gene3D" id="3.60.130.10">
    <property type="entry name" value="Clavaminate synthase-like"/>
    <property type="match status" value="1"/>
</dbReference>
<dbReference type="KEGG" id="osg:BST96_03350"/>
<evidence type="ECO:0000256" key="3">
    <source>
        <dbReference type="ARBA" id="ARBA00022964"/>
    </source>
</evidence>
<keyword evidence="8" id="KW-1185">Reference proteome</keyword>
<dbReference type="PANTHER" id="PTHR30468:SF1">
    <property type="entry name" value="ALPHA-KETOGLUTARATE-DEPENDENT SULFONATE DIOXYGENASE"/>
    <property type="match status" value="1"/>
</dbReference>
<dbReference type="SUPFAM" id="SSF51197">
    <property type="entry name" value="Clavaminate synthase-like"/>
    <property type="match status" value="1"/>
</dbReference>
<dbReference type="RefSeq" id="WP_085757334.1">
    <property type="nucleotide sequence ID" value="NZ_CP019343.1"/>
</dbReference>
<accession>A0A1X9NBD3</accession>
<dbReference type="InterPro" id="IPR042298">
    <property type="entry name" value="P-CP_red_C"/>
</dbReference>
<gene>
    <name evidence="7" type="ORF">BST96_03350</name>
</gene>
<name>A0A1X9NBD3_9GAMM</name>
<dbReference type="GO" id="GO:0005737">
    <property type="term" value="C:cytoplasm"/>
    <property type="evidence" value="ECO:0007669"/>
    <property type="project" value="TreeGrafter"/>
</dbReference>
<dbReference type="Gene3D" id="1.10.8.550">
    <property type="entry name" value="Proto-chlorophyllide reductase 57 kD subunit B"/>
    <property type="match status" value="1"/>
</dbReference>
<comment type="similarity">
    <text evidence="1">Belongs to the TfdA dioxygenase family.</text>
</comment>
<organism evidence="7 8">
    <name type="scientific">Oceanicoccus sagamiensis</name>
    <dbReference type="NCBI Taxonomy" id="716816"/>
    <lineage>
        <taxon>Bacteria</taxon>
        <taxon>Pseudomonadati</taxon>
        <taxon>Pseudomonadota</taxon>
        <taxon>Gammaproteobacteria</taxon>
        <taxon>Cellvibrionales</taxon>
        <taxon>Spongiibacteraceae</taxon>
        <taxon>Oceanicoccus</taxon>
    </lineage>
</organism>